<feature type="region of interest" description="Disordered" evidence="5">
    <location>
        <begin position="364"/>
        <end position="388"/>
    </location>
</feature>
<evidence type="ECO:0000256" key="3">
    <source>
        <dbReference type="ARBA" id="ARBA00022827"/>
    </source>
</evidence>
<dbReference type="InterPro" id="IPR050641">
    <property type="entry name" value="RIFMO-like"/>
</dbReference>
<gene>
    <name evidence="7" type="ORF">MPH_14053</name>
</gene>
<accession>K2RX36</accession>
<dbReference type="GO" id="GO:0071949">
    <property type="term" value="F:FAD binding"/>
    <property type="evidence" value="ECO:0007669"/>
    <property type="project" value="InterPro"/>
</dbReference>
<dbReference type="AlphaFoldDB" id="K2RX36"/>
<dbReference type="Pfam" id="PF21274">
    <property type="entry name" value="Rng_hyd_C"/>
    <property type="match status" value="1"/>
</dbReference>
<keyword evidence="3" id="KW-0274">FAD</keyword>
<dbReference type="Pfam" id="PF01494">
    <property type="entry name" value="FAD_binding_3"/>
    <property type="match status" value="1"/>
</dbReference>
<keyword evidence="7" id="KW-0503">Monooxygenase</keyword>
<dbReference type="GO" id="GO:0016709">
    <property type="term" value="F:oxidoreductase activity, acting on paired donors, with incorporation or reduction of molecular oxygen, NAD(P)H as one donor, and incorporation of one atom of oxygen"/>
    <property type="evidence" value="ECO:0007669"/>
    <property type="project" value="UniProtKB-ARBA"/>
</dbReference>
<dbReference type="InParanoid" id="K2RX36"/>
<evidence type="ECO:0000259" key="6">
    <source>
        <dbReference type="Pfam" id="PF01494"/>
    </source>
</evidence>
<keyword evidence="2" id="KW-0285">Flavoprotein</keyword>
<dbReference type="InterPro" id="IPR036188">
    <property type="entry name" value="FAD/NAD-bd_sf"/>
</dbReference>
<evidence type="ECO:0000256" key="2">
    <source>
        <dbReference type="ARBA" id="ARBA00022630"/>
    </source>
</evidence>
<dbReference type="OrthoDB" id="2096480at2759"/>
<comment type="caution">
    <text evidence="7">The sequence shown here is derived from an EMBL/GenBank/DDBJ whole genome shotgun (WGS) entry which is preliminary data.</text>
</comment>
<evidence type="ECO:0000313" key="8">
    <source>
        <dbReference type="Proteomes" id="UP000007129"/>
    </source>
</evidence>
<organism evidence="7 8">
    <name type="scientific">Macrophomina phaseolina (strain MS6)</name>
    <name type="common">Charcoal rot fungus</name>
    <dbReference type="NCBI Taxonomy" id="1126212"/>
    <lineage>
        <taxon>Eukaryota</taxon>
        <taxon>Fungi</taxon>
        <taxon>Dikarya</taxon>
        <taxon>Ascomycota</taxon>
        <taxon>Pezizomycotina</taxon>
        <taxon>Dothideomycetes</taxon>
        <taxon>Dothideomycetes incertae sedis</taxon>
        <taxon>Botryosphaeriales</taxon>
        <taxon>Botryosphaeriaceae</taxon>
        <taxon>Macrophomina</taxon>
    </lineage>
</organism>
<comment type="cofactor">
    <cofactor evidence="1">
        <name>FAD</name>
        <dbReference type="ChEBI" id="CHEBI:57692"/>
    </cofactor>
</comment>
<evidence type="ECO:0000256" key="4">
    <source>
        <dbReference type="ARBA" id="ARBA00023002"/>
    </source>
</evidence>
<evidence type="ECO:0000256" key="1">
    <source>
        <dbReference type="ARBA" id="ARBA00001974"/>
    </source>
</evidence>
<dbReference type="PANTHER" id="PTHR43004:SF19">
    <property type="entry name" value="BINDING MONOOXYGENASE, PUTATIVE (JCVI)-RELATED"/>
    <property type="match status" value="1"/>
</dbReference>
<evidence type="ECO:0000256" key="5">
    <source>
        <dbReference type="SAM" id="MobiDB-lite"/>
    </source>
</evidence>
<dbReference type="STRING" id="1126212.K2RX36"/>
<name>K2RX36_MACPH</name>
<dbReference type="VEuPathDB" id="FungiDB:MPH_14053"/>
<dbReference type="EMBL" id="AHHD01000848">
    <property type="protein sequence ID" value="EKG08985.1"/>
    <property type="molecule type" value="Genomic_DNA"/>
</dbReference>
<proteinExistence type="predicted"/>
<dbReference type="HOGENOM" id="CLU_070861_0_0_1"/>
<dbReference type="Gene3D" id="3.30.9.10">
    <property type="entry name" value="D-Amino Acid Oxidase, subunit A, domain 2"/>
    <property type="match status" value="1"/>
</dbReference>
<evidence type="ECO:0000313" key="7">
    <source>
        <dbReference type="EMBL" id="EKG08985.1"/>
    </source>
</evidence>
<reference evidence="7 8" key="1">
    <citation type="journal article" date="2012" name="BMC Genomics">
        <title>Tools to kill: Genome of one of the most destructive plant pathogenic fungi Macrophomina phaseolina.</title>
        <authorList>
            <person name="Islam M.S."/>
            <person name="Haque M.S."/>
            <person name="Islam M.M."/>
            <person name="Emdad E.M."/>
            <person name="Halim A."/>
            <person name="Hossen Q.M.M."/>
            <person name="Hossain M.Z."/>
            <person name="Ahmed B."/>
            <person name="Rahim S."/>
            <person name="Rahman M.S."/>
            <person name="Alam M.M."/>
            <person name="Hou S."/>
            <person name="Wan X."/>
            <person name="Saito J.A."/>
            <person name="Alam M."/>
        </authorList>
    </citation>
    <scope>NUCLEOTIDE SEQUENCE [LARGE SCALE GENOMIC DNA]</scope>
    <source>
        <strain evidence="7 8">MS6</strain>
    </source>
</reference>
<dbReference type="eggNOG" id="KOG3855">
    <property type="taxonomic scope" value="Eukaryota"/>
</dbReference>
<dbReference type="PANTHER" id="PTHR43004">
    <property type="entry name" value="TRK SYSTEM POTASSIUM UPTAKE PROTEIN"/>
    <property type="match status" value="1"/>
</dbReference>
<dbReference type="InterPro" id="IPR002938">
    <property type="entry name" value="FAD-bd"/>
</dbReference>
<dbReference type="Gene3D" id="3.50.50.60">
    <property type="entry name" value="FAD/NAD(P)-binding domain"/>
    <property type="match status" value="1"/>
</dbReference>
<dbReference type="SUPFAM" id="SSF51905">
    <property type="entry name" value="FAD/NAD(P)-binding domain"/>
    <property type="match status" value="1"/>
</dbReference>
<protein>
    <submittedName>
        <fullName evidence="7">Monooxygenase FAD-binding protein</fullName>
    </submittedName>
</protein>
<dbReference type="Proteomes" id="UP000007129">
    <property type="component" value="Unassembled WGS sequence"/>
</dbReference>
<sequence length="388" mass="43499">MVHFDCGALVKMGPTWSRHCEEWALIFGFPVNNSKRFDVDVLSTRIRQLLKLPDLQMEVLNVSHWELERTIASKYSEGRVFVAGDAAHKRSPTTGLGLNTAIEDACNLAWKLAFVLQGKASSALLDTYAAERRPVGLRNCDWALFTFSNFEVLQAAVGLLPGQREYNIKRFERIFEDSPQGEAIRHHLQRVISTQDIEFSAHNIELGFVYESRAVVSDGTRKPTEDCTGRSYVPTTRPGHRLPHAWIEKDQKVISTHDLINLGQHDFVLIVDEAGDAWADTARRISETSNVRIHVAGIRARRHSNRQDFYNDHDNIWVKLREVGDGGAVLVRPDNFVVWRSFGPPVKTADELADAVRAVLGNPAVSGSETDKTKAVDRPSLANSHLDS</sequence>
<dbReference type="Gene3D" id="3.40.30.120">
    <property type="match status" value="1"/>
</dbReference>
<keyword evidence="4" id="KW-0560">Oxidoreductase</keyword>
<dbReference type="PRINTS" id="PR00420">
    <property type="entry name" value="RNGMNOXGNASE"/>
</dbReference>
<feature type="domain" description="FAD-binding" evidence="6">
    <location>
        <begin position="9"/>
        <end position="142"/>
    </location>
</feature>